<evidence type="ECO:0000256" key="1">
    <source>
        <dbReference type="RuleBase" id="RU000383"/>
    </source>
</evidence>
<dbReference type="SMART" id="SM00385">
    <property type="entry name" value="CYCLIN"/>
    <property type="match status" value="1"/>
</dbReference>
<dbReference type="SUPFAM" id="SSF47954">
    <property type="entry name" value="Cyclin-like"/>
    <property type="match status" value="1"/>
</dbReference>
<dbReference type="Gene3D" id="1.10.472.10">
    <property type="entry name" value="Cyclin-like"/>
    <property type="match status" value="1"/>
</dbReference>
<dbReference type="GO" id="GO:0016538">
    <property type="term" value="F:cyclin-dependent protein serine/threonine kinase regulator activity"/>
    <property type="evidence" value="ECO:0007669"/>
    <property type="project" value="InterPro"/>
</dbReference>
<evidence type="ECO:0000313" key="4">
    <source>
        <dbReference type="EMBL" id="EMG48013.1"/>
    </source>
</evidence>
<feature type="region of interest" description="Disordered" evidence="2">
    <location>
        <begin position="290"/>
        <end position="352"/>
    </location>
</feature>
<dbReference type="Proteomes" id="UP000011777">
    <property type="component" value="Unassembled WGS sequence"/>
</dbReference>
<feature type="non-terminal residue" evidence="4">
    <location>
        <position position="1"/>
    </location>
</feature>
<evidence type="ECO:0000259" key="3">
    <source>
        <dbReference type="SMART" id="SM00385"/>
    </source>
</evidence>
<evidence type="ECO:0000313" key="5">
    <source>
        <dbReference type="Proteomes" id="UP000011777"/>
    </source>
</evidence>
<feature type="compositionally biased region" description="Basic and acidic residues" evidence="2">
    <location>
        <begin position="325"/>
        <end position="336"/>
    </location>
</feature>
<dbReference type="InterPro" id="IPR036915">
    <property type="entry name" value="Cyclin-like_sf"/>
</dbReference>
<dbReference type="InterPro" id="IPR013763">
    <property type="entry name" value="Cyclin-like_dom"/>
</dbReference>
<comment type="similarity">
    <text evidence="1">Belongs to the cyclin family.</text>
</comment>
<reference evidence="4 5" key="1">
    <citation type="submission" date="2013-02" db="EMBL/GenBank/DDBJ databases">
        <title>Genome sequence of Candida maltosa Xu316, a potential industrial strain for xylitol and ethanol production.</title>
        <authorList>
            <person name="Yu J."/>
            <person name="Wang Q."/>
            <person name="Geng X."/>
            <person name="Bao W."/>
            <person name="He P."/>
            <person name="Cai J."/>
        </authorList>
    </citation>
    <scope>NUCLEOTIDE SEQUENCE [LARGE SCALE GENOMIC DNA]</scope>
    <source>
        <strain evidence="5">Xu316</strain>
    </source>
</reference>
<organism evidence="4 5">
    <name type="scientific">Candida maltosa (strain Xu316)</name>
    <name type="common">Yeast</name>
    <dbReference type="NCBI Taxonomy" id="1245528"/>
    <lineage>
        <taxon>Eukaryota</taxon>
        <taxon>Fungi</taxon>
        <taxon>Dikarya</taxon>
        <taxon>Ascomycota</taxon>
        <taxon>Saccharomycotina</taxon>
        <taxon>Pichiomycetes</taxon>
        <taxon>Debaryomycetaceae</taxon>
        <taxon>Candida/Lodderomyces clade</taxon>
        <taxon>Candida</taxon>
    </lineage>
</organism>
<keyword evidence="5" id="KW-1185">Reference proteome</keyword>
<dbReference type="EMBL" id="AOGT01001309">
    <property type="protein sequence ID" value="EMG48013.1"/>
    <property type="molecule type" value="Genomic_DNA"/>
</dbReference>
<proteinExistence type="inferred from homology"/>
<dbReference type="InterPro" id="IPR006671">
    <property type="entry name" value="Cyclin_N"/>
</dbReference>
<gene>
    <name evidence="4" type="ORF">G210_1494</name>
</gene>
<dbReference type="eggNOG" id="KOG0834">
    <property type="taxonomic scope" value="Eukaryota"/>
</dbReference>
<dbReference type="InterPro" id="IPR043198">
    <property type="entry name" value="Cyclin/Ssn8"/>
</dbReference>
<dbReference type="HOGENOM" id="CLU_039185_0_0_1"/>
<feature type="compositionally biased region" description="Polar residues" evidence="2">
    <location>
        <begin position="313"/>
        <end position="322"/>
    </location>
</feature>
<dbReference type="AlphaFoldDB" id="M3J7G3"/>
<dbReference type="OMA" id="NTWLFSE"/>
<dbReference type="GO" id="GO:0006357">
    <property type="term" value="P:regulation of transcription by RNA polymerase II"/>
    <property type="evidence" value="ECO:0007669"/>
    <property type="project" value="InterPro"/>
</dbReference>
<accession>M3J7G3</accession>
<evidence type="ECO:0000256" key="2">
    <source>
        <dbReference type="SAM" id="MobiDB-lite"/>
    </source>
</evidence>
<comment type="caution">
    <text evidence="4">The sequence shown here is derived from an EMBL/GenBank/DDBJ whole genome shotgun (WGS) entry which is preliminary data.</text>
</comment>
<feature type="domain" description="Cyclin-like" evidence="3">
    <location>
        <begin position="44"/>
        <end position="140"/>
    </location>
</feature>
<dbReference type="STRING" id="1245528.M3J7G3"/>
<protein>
    <submittedName>
        <fullName evidence="4">Cyclin subunit, putative</fullName>
    </submittedName>
</protein>
<name>M3J7G3_CANMX</name>
<keyword evidence="1" id="KW-0195">Cyclin</keyword>
<dbReference type="Pfam" id="PF00134">
    <property type="entry name" value="Cyclin_N"/>
    <property type="match status" value="1"/>
</dbReference>
<dbReference type="PANTHER" id="PTHR10026">
    <property type="entry name" value="CYCLIN"/>
    <property type="match status" value="1"/>
</dbReference>
<sequence length="352" mass="40433">MLPQLKQLNDVWIFSEDAVLNHTPARAQKIPLEQELKMKEALSDFLIRLGSALRIDGRTILAATVYLHRYYMRTQISNSKYNVVSAALTISGKLNDNYRPPEKVASYACHIRDKVPLNEHNEIYWAWRDQLLFREELILRKLNFDLNLVLPYSLRDSILKNCYSDELMGMDKVELLKKTVSLIESLSSLPVILCYHMNVIFGTAMIIVKLEFDRQNKEKENENLPNGFLKDYLNTDSDACCRCFRFIKKLLGICQADRHGPSNKALIKRILVIESEKFANAVKFGDYNDDNEKLDASTNGSEVETKKIENGENDNSQKTITNEDVLPHGEKRKNEDLGNTSDEPETKVPKTE</sequence>
<dbReference type="OrthoDB" id="25002at2759"/>